<dbReference type="OrthoDB" id="9806482at2"/>
<dbReference type="EMBL" id="PYMJ01000006">
    <property type="protein sequence ID" value="PSU49377.1"/>
    <property type="molecule type" value="Genomic_DNA"/>
</dbReference>
<dbReference type="PANTHER" id="PTHR23339">
    <property type="entry name" value="TYROSINE SPECIFIC PROTEIN PHOSPHATASE AND DUAL SPECIFICITY PROTEIN PHOSPHATASE"/>
    <property type="match status" value="1"/>
</dbReference>
<dbReference type="PROSITE" id="PS00383">
    <property type="entry name" value="TYR_PHOSPHATASE_1"/>
    <property type="match status" value="1"/>
</dbReference>
<evidence type="ECO:0000313" key="3">
    <source>
        <dbReference type="Proteomes" id="UP000240987"/>
    </source>
</evidence>
<protein>
    <submittedName>
        <fullName evidence="2">Phosphatase</fullName>
    </submittedName>
</protein>
<keyword evidence="3" id="KW-1185">Reference proteome</keyword>
<dbReference type="Proteomes" id="UP000240987">
    <property type="component" value="Unassembled WGS sequence"/>
</dbReference>
<dbReference type="InterPro" id="IPR000387">
    <property type="entry name" value="Tyr_Pase_dom"/>
</dbReference>
<gene>
    <name evidence="2" type="ORF">C9J12_07730</name>
</gene>
<dbReference type="InterPro" id="IPR016130">
    <property type="entry name" value="Tyr_Pase_AS"/>
</dbReference>
<feature type="domain" description="Tyrosine specific protein phosphatases" evidence="1">
    <location>
        <begin position="95"/>
        <end position="163"/>
    </location>
</feature>
<evidence type="ECO:0000313" key="2">
    <source>
        <dbReference type="EMBL" id="PSU49377.1"/>
    </source>
</evidence>
<sequence length="170" mass="18195">MSKTHPFWALSLDATSGSQGAQLLLTPCPGKKEANLHDSLVQLKEAGATAVLTALQESDLPDGGLELLTQECKTLGLKWFHLPIEDDCAPGEAFDTNWEAANTAAQAILDNGESLAIHCMGGSGRTGLIAARLMLDRGVELESTIAQIQALRPGAFTRQPHIDYIQQFAK</sequence>
<dbReference type="InterPro" id="IPR050561">
    <property type="entry name" value="PTP"/>
</dbReference>
<reference evidence="2 3" key="1">
    <citation type="submission" date="2018-01" db="EMBL/GenBank/DDBJ databases">
        <title>Whole genome sequencing of Histamine producing bacteria.</title>
        <authorList>
            <person name="Butler K."/>
        </authorList>
    </citation>
    <scope>NUCLEOTIDE SEQUENCE [LARGE SCALE GENOMIC DNA]</scope>
    <source>
        <strain evidence="2 3">JCM 12947</strain>
    </source>
</reference>
<evidence type="ECO:0000259" key="1">
    <source>
        <dbReference type="PROSITE" id="PS50056"/>
    </source>
</evidence>
<dbReference type="PROSITE" id="PS50056">
    <property type="entry name" value="TYR_PHOSPHATASE_2"/>
    <property type="match status" value="1"/>
</dbReference>
<dbReference type="RefSeq" id="WP_107242174.1">
    <property type="nucleotide sequence ID" value="NZ_PYMJ01000006.1"/>
</dbReference>
<proteinExistence type="predicted"/>
<accession>A0A2T3JK39</accession>
<dbReference type="InterPro" id="IPR029021">
    <property type="entry name" value="Prot-tyrosine_phosphatase-like"/>
</dbReference>
<dbReference type="AlphaFoldDB" id="A0A2T3JK39"/>
<dbReference type="Pfam" id="PF22785">
    <property type="entry name" value="Tc-R-P"/>
    <property type="match status" value="1"/>
</dbReference>
<dbReference type="Gene3D" id="3.90.190.10">
    <property type="entry name" value="Protein tyrosine phosphatase superfamily"/>
    <property type="match status" value="1"/>
</dbReference>
<name>A0A2T3JK39_9GAMM</name>
<dbReference type="SUPFAM" id="SSF52799">
    <property type="entry name" value="(Phosphotyrosine protein) phosphatases II"/>
    <property type="match status" value="1"/>
</dbReference>
<comment type="caution">
    <text evidence="2">The sequence shown here is derived from an EMBL/GenBank/DDBJ whole genome shotgun (WGS) entry which is preliminary data.</text>
</comment>
<organism evidence="2 3">
    <name type="scientific">Photobacterium frigidiphilum</name>
    <dbReference type="NCBI Taxonomy" id="264736"/>
    <lineage>
        <taxon>Bacteria</taxon>
        <taxon>Pseudomonadati</taxon>
        <taxon>Pseudomonadota</taxon>
        <taxon>Gammaproteobacteria</taxon>
        <taxon>Vibrionales</taxon>
        <taxon>Vibrionaceae</taxon>
        <taxon>Photobacterium</taxon>
    </lineage>
</organism>